<dbReference type="InterPro" id="IPR036846">
    <property type="entry name" value="GM2-AP_sf"/>
</dbReference>
<dbReference type="SUPFAM" id="SSF63707">
    <property type="entry name" value="Ganglioside M2 (gm2) activator"/>
    <property type="match status" value="1"/>
</dbReference>
<evidence type="ECO:0000256" key="1">
    <source>
        <dbReference type="ARBA" id="ARBA00022729"/>
    </source>
</evidence>
<keyword evidence="3" id="KW-1185">Reference proteome</keyword>
<evidence type="ECO:0008006" key="4">
    <source>
        <dbReference type="Google" id="ProtNLM"/>
    </source>
</evidence>
<keyword evidence="1" id="KW-0732">Signal</keyword>
<dbReference type="Gene3D" id="2.70.220.10">
    <property type="entry name" value="Ganglioside GM2 activator"/>
    <property type="match status" value="1"/>
</dbReference>
<evidence type="ECO:0000313" key="3">
    <source>
        <dbReference type="Proteomes" id="UP001558652"/>
    </source>
</evidence>
<accession>A0ABD0YNY0</accession>
<comment type="caution">
    <text evidence="2">The sequence shown here is derived from an EMBL/GenBank/DDBJ whole genome shotgun (WGS) entry which is preliminary data.</text>
</comment>
<organism evidence="2 3">
    <name type="scientific">Ranatra chinensis</name>
    <dbReference type="NCBI Taxonomy" id="642074"/>
    <lineage>
        <taxon>Eukaryota</taxon>
        <taxon>Metazoa</taxon>
        <taxon>Ecdysozoa</taxon>
        <taxon>Arthropoda</taxon>
        <taxon>Hexapoda</taxon>
        <taxon>Insecta</taxon>
        <taxon>Pterygota</taxon>
        <taxon>Neoptera</taxon>
        <taxon>Paraneoptera</taxon>
        <taxon>Hemiptera</taxon>
        <taxon>Heteroptera</taxon>
        <taxon>Panheteroptera</taxon>
        <taxon>Nepomorpha</taxon>
        <taxon>Nepidae</taxon>
        <taxon>Ranatrinae</taxon>
        <taxon>Ranatra</taxon>
    </lineage>
</organism>
<name>A0ABD0YNY0_9HEMI</name>
<dbReference type="AlphaFoldDB" id="A0ABD0YNY0"/>
<dbReference type="PANTHER" id="PTHR21112:SF0">
    <property type="entry name" value="CHEMOSENSORY PROTEIN A 29A-RELATED"/>
    <property type="match status" value="1"/>
</dbReference>
<dbReference type="PANTHER" id="PTHR21112">
    <property type="entry name" value="CHEMOSENSORY PROTEIN A 29A-RELATED"/>
    <property type="match status" value="1"/>
</dbReference>
<evidence type="ECO:0000313" key="2">
    <source>
        <dbReference type="EMBL" id="KAL1122848.1"/>
    </source>
</evidence>
<proteinExistence type="predicted"/>
<dbReference type="EMBL" id="JBFDAA010000013">
    <property type="protein sequence ID" value="KAL1122848.1"/>
    <property type="molecule type" value="Genomic_DNA"/>
</dbReference>
<gene>
    <name evidence="2" type="ORF">AAG570_003174</name>
</gene>
<dbReference type="Proteomes" id="UP001558652">
    <property type="component" value="Unassembled WGS sequence"/>
</dbReference>
<reference evidence="2 3" key="1">
    <citation type="submission" date="2024-07" db="EMBL/GenBank/DDBJ databases">
        <title>Chromosome-level genome assembly of the water stick insect Ranatra chinensis (Heteroptera: Nepidae).</title>
        <authorList>
            <person name="Liu X."/>
        </authorList>
    </citation>
    <scope>NUCLEOTIDE SEQUENCE [LARGE SCALE GENOMIC DNA]</scope>
    <source>
        <strain evidence="2">Cailab_2021Rc</strain>
        <tissue evidence="2">Muscle</tissue>
    </source>
</reference>
<sequence>MVSYMFYENEKQETTEIGPYSIVFKELAKCGGGSGGIRQLYDSTKLSKYNRSTYVFSANLFFIEDFDDDVQVDLSVAVFGNGGWRSNYHQMLLDKICTYLKTMLPTTSAEFFRAMGTKGCPFPAVRPLSSVRVRRDLDRKVWIPSIPHIMFYTVHLSSSSDLEHGPVGMDASPAYVSLWGATFLYAVLLADSQALYTNRFAGPYEIVVKEVGKCGGGNTGIKQLYDSTRISKFNRTMYVFSANIIFTEEFDDKIQLELSVAVFGNGGWKSNYYQMHLDKLCSGMKNMSPICSRQFFQALGHEDCPFPAGNYTLKDYPVAIKVDLPVLPYNKYRVDGYLKRGGKRFGCYRVYMDIIPKKKN</sequence>
<protein>
    <recommendedName>
        <fullName evidence="4">MD-2-related lipid-recognition domain-containing protein</fullName>
    </recommendedName>
</protein>